<accession>A0A7X2N072</accession>
<dbReference type="GO" id="GO:0003700">
    <property type="term" value="F:DNA-binding transcription factor activity"/>
    <property type="evidence" value="ECO:0007669"/>
    <property type="project" value="InterPro"/>
</dbReference>
<evidence type="ECO:0000259" key="4">
    <source>
        <dbReference type="SMART" id="SM00347"/>
    </source>
</evidence>
<feature type="domain" description="HTH marR-type" evidence="4">
    <location>
        <begin position="41"/>
        <end position="142"/>
    </location>
</feature>
<dbReference type="PANTHER" id="PTHR42756">
    <property type="entry name" value="TRANSCRIPTIONAL REGULATOR, MARR"/>
    <property type="match status" value="1"/>
</dbReference>
<keyword evidence="3" id="KW-0804">Transcription</keyword>
<name>A0A7X2N072_9CLOT</name>
<proteinExistence type="predicted"/>
<organism evidence="5 6">
    <name type="scientific">Inconstantimicrobium porci</name>
    <dbReference type="NCBI Taxonomy" id="2652291"/>
    <lineage>
        <taxon>Bacteria</taxon>
        <taxon>Bacillati</taxon>
        <taxon>Bacillota</taxon>
        <taxon>Clostridia</taxon>
        <taxon>Eubacteriales</taxon>
        <taxon>Clostridiaceae</taxon>
        <taxon>Inconstantimicrobium</taxon>
    </lineage>
</organism>
<dbReference type="RefSeq" id="WP_154532233.1">
    <property type="nucleotide sequence ID" value="NZ_VULX01000028.1"/>
</dbReference>
<dbReference type="PANTHER" id="PTHR42756:SF1">
    <property type="entry name" value="TRANSCRIPTIONAL REPRESSOR OF EMRAB OPERON"/>
    <property type="match status" value="1"/>
</dbReference>
<dbReference type="InterPro" id="IPR000835">
    <property type="entry name" value="HTH_MarR-typ"/>
</dbReference>
<dbReference type="Proteomes" id="UP000460287">
    <property type="component" value="Unassembled WGS sequence"/>
</dbReference>
<keyword evidence="1" id="KW-0805">Transcription regulation</keyword>
<evidence type="ECO:0000313" key="5">
    <source>
        <dbReference type="EMBL" id="MSR92337.1"/>
    </source>
</evidence>
<dbReference type="SMART" id="SM00347">
    <property type="entry name" value="HTH_MARR"/>
    <property type="match status" value="1"/>
</dbReference>
<comment type="caution">
    <text evidence="5">The sequence shown here is derived from an EMBL/GenBank/DDBJ whole genome shotgun (WGS) entry which is preliminary data.</text>
</comment>
<dbReference type="SUPFAM" id="SSF46785">
    <property type="entry name" value="Winged helix' DNA-binding domain"/>
    <property type="match status" value="1"/>
</dbReference>
<sequence length="168" mass="19323">MEIKDENLTSVDFSSVLWMKRFSFASILICSNMLENMFNSSQNSEDSLTSKQWLLMAIISSFKEMPTLSMTGEKMGCSRQNIKQIAQILRKKGYVDFCKSEGDRNTIRLCPTDKWWIYCRESDDETSAILDNIFAGFSDAQVAEFFKSFAKIKDNIEKVNSNIIEKKS</sequence>
<dbReference type="InterPro" id="IPR036388">
    <property type="entry name" value="WH-like_DNA-bd_sf"/>
</dbReference>
<evidence type="ECO:0000256" key="2">
    <source>
        <dbReference type="ARBA" id="ARBA00023125"/>
    </source>
</evidence>
<keyword evidence="2" id="KW-0238">DNA-binding</keyword>
<gene>
    <name evidence="5" type="ORF">FYJ33_13280</name>
</gene>
<dbReference type="AlphaFoldDB" id="A0A7X2N072"/>
<dbReference type="EMBL" id="VULX01000028">
    <property type="protein sequence ID" value="MSR92337.1"/>
    <property type="molecule type" value="Genomic_DNA"/>
</dbReference>
<dbReference type="GO" id="GO:0003677">
    <property type="term" value="F:DNA binding"/>
    <property type="evidence" value="ECO:0007669"/>
    <property type="project" value="UniProtKB-KW"/>
</dbReference>
<reference evidence="5 6" key="1">
    <citation type="submission" date="2019-08" db="EMBL/GenBank/DDBJ databases">
        <title>In-depth cultivation of the pig gut microbiome towards novel bacterial diversity and tailored functional studies.</title>
        <authorList>
            <person name="Wylensek D."/>
            <person name="Hitch T.C.A."/>
            <person name="Clavel T."/>
        </authorList>
    </citation>
    <scope>NUCLEOTIDE SEQUENCE [LARGE SCALE GENOMIC DNA]</scope>
    <source>
        <strain evidence="5 6">WCA-383-APC-5B</strain>
    </source>
</reference>
<evidence type="ECO:0000313" key="6">
    <source>
        <dbReference type="Proteomes" id="UP000460287"/>
    </source>
</evidence>
<keyword evidence="6" id="KW-1185">Reference proteome</keyword>
<protein>
    <submittedName>
        <fullName evidence="5">Winged helix-turn-helix transcriptional regulator</fullName>
    </submittedName>
</protein>
<dbReference type="InterPro" id="IPR036390">
    <property type="entry name" value="WH_DNA-bd_sf"/>
</dbReference>
<evidence type="ECO:0000256" key="3">
    <source>
        <dbReference type="ARBA" id="ARBA00023163"/>
    </source>
</evidence>
<dbReference type="Gene3D" id="1.10.10.10">
    <property type="entry name" value="Winged helix-like DNA-binding domain superfamily/Winged helix DNA-binding domain"/>
    <property type="match status" value="1"/>
</dbReference>
<evidence type="ECO:0000256" key="1">
    <source>
        <dbReference type="ARBA" id="ARBA00023015"/>
    </source>
</evidence>